<keyword evidence="7" id="KW-0067">ATP-binding</keyword>
<evidence type="ECO:0000256" key="3">
    <source>
        <dbReference type="ARBA" id="ARBA00022679"/>
    </source>
</evidence>
<dbReference type="InterPro" id="IPR003846">
    <property type="entry name" value="SelO"/>
</dbReference>
<dbReference type="GO" id="GO:0046872">
    <property type="term" value="F:metal ion binding"/>
    <property type="evidence" value="ECO:0007669"/>
    <property type="project" value="UniProtKB-KW"/>
</dbReference>
<comment type="similarity">
    <text evidence="2">Belongs to the SELO family.</text>
</comment>
<protein>
    <recommendedName>
        <fullName evidence="9">Selenoprotein O</fullName>
    </recommendedName>
</protein>
<dbReference type="PANTHER" id="PTHR32057:SF14">
    <property type="entry name" value="PROTEIN ADENYLYLTRANSFERASE SELO, MITOCHONDRIAL"/>
    <property type="match status" value="1"/>
</dbReference>
<organism evidence="10 11">
    <name type="scientific">[Candida] subhashii</name>
    <dbReference type="NCBI Taxonomy" id="561895"/>
    <lineage>
        <taxon>Eukaryota</taxon>
        <taxon>Fungi</taxon>
        <taxon>Dikarya</taxon>
        <taxon>Ascomycota</taxon>
        <taxon>Saccharomycotina</taxon>
        <taxon>Pichiomycetes</taxon>
        <taxon>Debaryomycetaceae</taxon>
        <taxon>Spathaspora</taxon>
    </lineage>
</organism>
<dbReference type="GO" id="GO:0070733">
    <property type="term" value="F:AMPylase activity"/>
    <property type="evidence" value="ECO:0007669"/>
    <property type="project" value="TreeGrafter"/>
</dbReference>
<dbReference type="PANTHER" id="PTHR32057">
    <property type="entry name" value="PROTEIN ADENYLYLTRANSFERASE SELO, MITOCHONDRIAL"/>
    <property type="match status" value="1"/>
</dbReference>
<dbReference type="EMBL" id="JAGSYN010000186">
    <property type="protein sequence ID" value="KAG7662005.1"/>
    <property type="molecule type" value="Genomic_DNA"/>
</dbReference>
<evidence type="ECO:0000256" key="6">
    <source>
        <dbReference type="ARBA" id="ARBA00022741"/>
    </source>
</evidence>
<dbReference type="GO" id="GO:0005524">
    <property type="term" value="F:ATP binding"/>
    <property type="evidence" value="ECO:0007669"/>
    <property type="project" value="UniProtKB-KW"/>
</dbReference>
<dbReference type="RefSeq" id="XP_049262238.1">
    <property type="nucleotide sequence ID" value="XM_049408472.1"/>
</dbReference>
<accession>A0A8J5QSJ9</accession>
<evidence type="ECO:0000256" key="1">
    <source>
        <dbReference type="ARBA" id="ARBA00001946"/>
    </source>
</evidence>
<evidence type="ECO:0000256" key="9">
    <source>
        <dbReference type="ARBA" id="ARBA00031547"/>
    </source>
</evidence>
<evidence type="ECO:0000256" key="4">
    <source>
        <dbReference type="ARBA" id="ARBA00022695"/>
    </source>
</evidence>
<gene>
    <name evidence="10" type="ORF">J8A68_004505</name>
</gene>
<evidence type="ECO:0000256" key="5">
    <source>
        <dbReference type="ARBA" id="ARBA00022723"/>
    </source>
</evidence>
<evidence type="ECO:0000313" key="10">
    <source>
        <dbReference type="EMBL" id="KAG7662005.1"/>
    </source>
</evidence>
<keyword evidence="5" id="KW-0479">Metal-binding</keyword>
<evidence type="ECO:0000256" key="8">
    <source>
        <dbReference type="ARBA" id="ARBA00022842"/>
    </source>
</evidence>
<name>A0A8J5QSJ9_9ASCO</name>
<keyword evidence="6" id="KW-0547">Nucleotide-binding</keyword>
<comment type="cofactor">
    <cofactor evidence="1">
        <name>Mg(2+)</name>
        <dbReference type="ChEBI" id="CHEBI:18420"/>
    </cofactor>
</comment>
<keyword evidence="8" id="KW-0460">Magnesium</keyword>
<evidence type="ECO:0000256" key="2">
    <source>
        <dbReference type="ARBA" id="ARBA00009747"/>
    </source>
</evidence>
<reference evidence="10 11" key="1">
    <citation type="journal article" date="2021" name="DNA Res.">
        <title>Genome analysis of Candida subhashii reveals its hybrid nature and dual mitochondrial genome conformations.</title>
        <authorList>
            <person name="Mixao V."/>
            <person name="Hegedusova E."/>
            <person name="Saus E."/>
            <person name="Pryszcz L.P."/>
            <person name="Cillingova A."/>
            <person name="Nosek J."/>
            <person name="Gabaldon T."/>
        </authorList>
    </citation>
    <scope>NUCLEOTIDE SEQUENCE [LARGE SCALE GENOMIC DNA]</scope>
    <source>
        <strain evidence="10 11">CBS 10753</strain>
    </source>
</reference>
<evidence type="ECO:0000313" key="11">
    <source>
        <dbReference type="Proteomes" id="UP000694255"/>
    </source>
</evidence>
<dbReference type="AlphaFoldDB" id="A0A8J5QSJ9"/>
<dbReference type="Pfam" id="PF02696">
    <property type="entry name" value="SelO"/>
    <property type="match status" value="1"/>
</dbReference>
<keyword evidence="11" id="KW-1185">Reference proteome</keyword>
<proteinExistence type="inferred from homology"/>
<dbReference type="Proteomes" id="UP000694255">
    <property type="component" value="Unassembled WGS sequence"/>
</dbReference>
<dbReference type="GeneID" id="73471305"/>
<dbReference type="GO" id="GO:0005739">
    <property type="term" value="C:mitochondrion"/>
    <property type="evidence" value="ECO:0007669"/>
    <property type="project" value="TreeGrafter"/>
</dbReference>
<sequence length="621" mass="71404">MTHTKKLIEIPKTQSFTNSIKPDNRIPTIETALKNENDITTTPRNLLSGAFSWTLPTPRKDYQYLTASEPALADLDLDPDQASDPVFQLIISGEIYEDKITFEKEGLPMPYSQAYAGWQFGQFAGQLGDGRVVNLFEIPKRPDLAQRDFLKNRNLYELQLKGAGKTPYSRFADGKAVLRSSIREYIMSEHLNAIGIPTTRALALTYLPTTYAQRYAAEKCAIVARFAESWVRLGSFDLYRWRGDREGIRELSDYVISELFTINNVKFPNFERISKLKPELFQNPSNSIGELSEYDKMFYETVVRNAETIAMTQCYGFLNGVLNTDNTSVLGLTIDFGPFSIMDKYDPSYTPNSEDHEHRYGYRNTPTAMWWNLTRFGEDLAELIGAGPDILADPEFKNGIKLEWEEGIIKRATKVIGIGGEMFQYAFTKKYVETMYNRLGLSHGLIDEKNPDLMNVDVIAPMLEMLRRLQIDFNLFFLKLQELDLSSADYVSVVENSLLNKNFDFESLRYPKDLLLKDIADWLRLYHTLQERSSTSEVPPPDPKKYNPLFLPRNWILDQVIKQAQDSKCEDITYLKKLEKMSFYPFDRSKWGDELKEVEESWLLQGDKGEEFAMLQCGCSS</sequence>
<evidence type="ECO:0000256" key="7">
    <source>
        <dbReference type="ARBA" id="ARBA00022840"/>
    </source>
</evidence>
<dbReference type="OrthoDB" id="10254721at2759"/>
<comment type="caution">
    <text evidence="10">The sequence shown here is derived from an EMBL/GenBank/DDBJ whole genome shotgun (WGS) entry which is preliminary data.</text>
</comment>
<keyword evidence="4" id="KW-0548">Nucleotidyltransferase</keyword>
<keyword evidence="3" id="KW-0808">Transferase</keyword>
<dbReference type="HAMAP" id="MF_00692">
    <property type="entry name" value="SelO"/>
    <property type="match status" value="1"/>
</dbReference>